<dbReference type="EMBL" id="CP050267">
    <property type="protein sequence ID" value="QIR07852.1"/>
    <property type="molecule type" value="Genomic_DNA"/>
</dbReference>
<evidence type="ECO:0000259" key="6">
    <source>
        <dbReference type="PROSITE" id="PS50109"/>
    </source>
</evidence>
<dbReference type="Gene3D" id="3.30.565.10">
    <property type="entry name" value="Histidine kinase-like ATPase, C-terminal domain"/>
    <property type="match status" value="1"/>
</dbReference>
<organism evidence="8 9">
    <name type="scientific">Salinivibrio costicola</name>
    <name type="common">Vibrio costicola</name>
    <dbReference type="NCBI Taxonomy" id="51367"/>
    <lineage>
        <taxon>Bacteria</taxon>
        <taxon>Pseudomonadati</taxon>
        <taxon>Pseudomonadota</taxon>
        <taxon>Gammaproteobacteria</taxon>
        <taxon>Vibrionales</taxon>
        <taxon>Vibrionaceae</taxon>
        <taxon>Salinivibrio</taxon>
    </lineage>
</organism>
<dbReference type="InterPro" id="IPR003594">
    <property type="entry name" value="HATPase_dom"/>
</dbReference>
<evidence type="ECO:0000256" key="1">
    <source>
        <dbReference type="ARBA" id="ARBA00000085"/>
    </source>
</evidence>
<keyword evidence="4" id="KW-0808">Transferase</keyword>
<dbReference type="NCBIfam" id="TIGR00229">
    <property type="entry name" value="sensory_box"/>
    <property type="match status" value="1"/>
</dbReference>
<dbReference type="RefSeq" id="WP_167315347.1">
    <property type="nucleotide sequence ID" value="NZ_CP050267.1"/>
</dbReference>
<dbReference type="Proteomes" id="UP000501408">
    <property type="component" value="Chromosome 2"/>
</dbReference>
<dbReference type="PROSITE" id="PS50109">
    <property type="entry name" value="HIS_KIN"/>
    <property type="match status" value="1"/>
</dbReference>
<dbReference type="SUPFAM" id="SSF55874">
    <property type="entry name" value="ATPase domain of HSP90 chaperone/DNA topoisomerase II/histidine kinase"/>
    <property type="match status" value="1"/>
</dbReference>
<feature type="domain" description="PAS" evidence="7">
    <location>
        <begin position="148"/>
        <end position="219"/>
    </location>
</feature>
<dbReference type="InterPro" id="IPR013767">
    <property type="entry name" value="PAS_fold"/>
</dbReference>
<keyword evidence="9" id="KW-1185">Reference proteome</keyword>
<dbReference type="SUPFAM" id="SSF55785">
    <property type="entry name" value="PYP-like sensor domain (PAS domain)"/>
    <property type="match status" value="2"/>
</dbReference>
<keyword evidence="3" id="KW-0597">Phosphoprotein</keyword>
<evidence type="ECO:0000256" key="3">
    <source>
        <dbReference type="ARBA" id="ARBA00022553"/>
    </source>
</evidence>
<dbReference type="PROSITE" id="PS50112">
    <property type="entry name" value="PAS"/>
    <property type="match status" value="2"/>
</dbReference>
<evidence type="ECO:0000256" key="5">
    <source>
        <dbReference type="ARBA" id="ARBA00022777"/>
    </source>
</evidence>
<evidence type="ECO:0000313" key="8">
    <source>
        <dbReference type="EMBL" id="QIR07852.1"/>
    </source>
</evidence>
<dbReference type="InterPro" id="IPR036097">
    <property type="entry name" value="HisK_dim/P_sf"/>
</dbReference>
<sequence length="631" mass="68604">MDNQIVKKSRTDKQCAVTGTDAHYQALVASAAAAILVIDESGVIIDANPYTRTLLGYDHRQLVGKNVECLMPPEHEGKHQHYLMQYLTGGEAKVIGTGRRVKARHVDGHLVPVHLAVSEVQIDSRREFIGIMSDLSALTQAQASVKHERNQLKTIINAIANPVFVRELGGRYTMANHACVQAVGVDNVEALADAFAQLLPKGGRETLNALDHQLTMNGEPVHTDVTLNDGRTFKLAKTLIHHLEGEPYAIVTVAYDATPLLNAMKDAERANQAKSDFLSAMSHELRTPLNCVLGYAQLLMNATSPALEATQQQYVAQIHQSGRHLLALINDVLDLAKIEAGKISLNPSWAPLRPMICEAIDSLLPLAHRQTVSLRHTLPDTLNGDIYVDATRFKQVLINLISNAIKYNHAGGRVTVSTCQQAETITIAVTDTGIGIEQDKLSALFEPFNRLAAEQTHIEGAGVGLAVTQQLIAQMQGEITVSSEVGKGSCFAVTFPYRGQSLTEIASSSTPFTLTQPHRVLFIEPDVAQQRLMADWFEDWPLLTLTCVHDLSLAAAMAHTTPPSLFMVSHAVLDDTADQVQSRLGERPMIVVNVPDTESMQSHSDSIVTLASPVSGAALGRAMQTLLEDRA</sequence>
<dbReference type="CDD" id="cd00082">
    <property type="entry name" value="HisKA"/>
    <property type="match status" value="1"/>
</dbReference>
<dbReference type="Pfam" id="PF00512">
    <property type="entry name" value="HisKA"/>
    <property type="match status" value="1"/>
</dbReference>
<evidence type="ECO:0000256" key="2">
    <source>
        <dbReference type="ARBA" id="ARBA00012438"/>
    </source>
</evidence>
<dbReference type="Pfam" id="PF02518">
    <property type="entry name" value="HATPase_c"/>
    <property type="match status" value="1"/>
</dbReference>
<reference evidence="8 9" key="1">
    <citation type="submission" date="2020-03" db="EMBL/GenBank/DDBJ databases">
        <title>Genome mining reveals the biosynthetic pathways of PHA and ectoines of the halophilic strain Salinivibrio costicola M318 isolated from fermented shrimp paste.</title>
        <authorList>
            <person name="Doan T.V."/>
            <person name="Tran L.T."/>
            <person name="Trieu T.A."/>
            <person name="Nguyen Q.V."/>
            <person name="Quach T.N."/>
            <person name="Phi T.Q."/>
            <person name="Kumar S."/>
        </authorList>
    </citation>
    <scope>NUCLEOTIDE SEQUENCE [LARGE SCALE GENOMIC DNA]</scope>
    <source>
        <strain evidence="8 9">M318</strain>
    </source>
</reference>
<evidence type="ECO:0000259" key="7">
    <source>
        <dbReference type="PROSITE" id="PS50112"/>
    </source>
</evidence>
<accession>A0ABX6K8L1</accession>
<dbReference type="PANTHER" id="PTHR43047">
    <property type="entry name" value="TWO-COMPONENT HISTIDINE PROTEIN KINASE"/>
    <property type="match status" value="1"/>
</dbReference>
<dbReference type="CDD" id="cd00130">
    <property type="entry name" value="PAS"/>
    <property type="match status" value="1"/>
</dbReference>
<evidence type="ECO:0000256" key="4">
    <source>
        <dbReference type="ARBA" id="ARBA00022679"/>
    </source>
</evidence>
<comment type="catalytic activity">
    <reaction evidence="1">
        <text>ATP + protein L-histidine = ADP + protein N-phospho-L-histidine.</text>
        <dbReference type="EC" id="2.7.13.3"/>
    </reaction>
</comment>
<proteinExistence type="predicted"/>
<dbReference type="InterPro" id="IPR000014">
    <property type="entry name" value="PAS"/>
</dbReference>
<protein>
    <recommendedName>
        <fullName evidence="2">histidine kinase</fullName>
        <ecNumber evidence="2">2.7.13.3</ecNumber>
    </recommendedName>
</protein>
<keyword evidence="5" id="KW-0418">Kinase</keyword>
<dbReference type="Pfam" id="PF13188">
    <property type="entry name" value="PAS_8"/>
    <property type="match status" value="1"/>
</dbReference>
<dbReference type="Gene3D" id="1.10.287.130">
    <property type="match status" value="1"/>
</dbReference>
<dbReference type="SUPFAM" id="SSF47384">
    <property type="entry name" value="Homodimeric domain of signal transducing histidine kinase"/>
    <property type="match status" value="1"/>
</dbReference>
<dbReference type="EC" id="2.7.13.3" evidence="2"/>
<dbReference type="Pfam" id="PF00989">
    <property type="entry name" value="PAS"/>
    <property type="match status" value="1"/>
</dbReference>
<gene>
    <name evidence="8" type="ORF">HBA18_15805</name>
</gene>
<feature type="domain" description="Histidine kinase" evidence="6">
    <location>
        <begin position="280"/>
        <end position="499"/>
    </location>
</feature>
<dbReference type="InterPro" id="IPR004358">
    <property type="entry name" value="Sig_transdc_His_kin-like_C"/>
</dbReference>
<dbReference type="InterPro" id="IPR035965">
    <property type="entry name" value="PAS-like_dom_sf"/>
</dbReference>
<dbReference type="SMART" id="SM00387">
    <property type="entry name" value="HATPase_c"/>
    <property type="match status" value="1"/>
</dbReference>
<dbReference type="InterPro" id="IPR005467">
    <property type="entry name" value="His_kinase_dom"/>
</dbReference>
<dbReference type="SMART" id="SM00388">
    <property type="entry name" value="HisKA"/>
    <property type="match status" value="1"/>
</dbReference>
<dbReference type="Gene3D" id="3.30.450.20">
    <property type="entry name" value="PAS domain"/>
    <property type="match status" value="2"/>
</dbReference>
<dbReference type="CDD" id="cd00075">
    <property type="entry name" value="HATPase"/>
    <property type="match status" value="1"/>
</dbReference>
<feature type="domain" description="PAS" evidence="7">
    <location>
        <begin position="20"/>
        <end position="90"/>
    </location>
</feature>
<name>A0ABX6K8L1_SALCS</name>
<dbReference type="InterPro" id="IPR036890">
    <property type="entry name" value="HATPase_C_sf"/>
</dbReference>
<dbReference type="PRINTS" id="PR00344">
    <property type="entry name" value="BCTRLSENSOR"/>
</dbReference>
<dbReference type="InterPro" id="IPR003661">
    <property type="entry name" value="HisK_dim/P_dom"/>
</dbReference>
<evidence type="ECO:0000313" key="9">
    <source>
        <dbReference type="Proteomes" id="UP000501408"/>
    </source>
</evidence>
<dbReference type="SMART" id="SM00091">
    <property type="entry name" value="PAS"/>
    <property type="match status" value="2"/>
</dbReference>